<evidence type="ECO:0000256" key="1">
    <source>
        <dbReference type="SAM" id="Phobius"/>
    </source>
</evidence>
<keyword evidence="1" id="KW-0472">Membrane</keyword>
<reference evidence="2 3" key="1">
    <citation type="journal article" date="2016" name="Environ. Microbiol.">
        <title>Genomic resolution of a cold subsurface aquifer community provides metabolic insights for novel microbes adapted to high CO concentrations.</title>
        <authorList>
            <person name="Probst A.J."/>
            <person name="Castelle C.J."/>
            <person name="Singh A."/>
            <person name="Brown C.T."/>
            <person name="Anantharaman K."/>
            <person name="Sharon I."/>
            <person name="Hug L.A."/>
            <person name="Burstein D."/>
            <person name="Emerson J.B."/>
            <person name="Thomas B.C."/>
            <person name="Banfield J.F."/>
        </authorList>
    </citation>
    <scope>NUCLEOTIDE SEQUENCE [LARGE SCALE GENOMIC DNA]</scope>
    <source>
        <strain evidence="2">CG1_02_32_51</strain>
    </source>
</reference>
<keyword evidence="1" id="KW-0812">Transmembrane</keyword>
<accession>A0A1J4U4I0</accession>
<organism evidence="2 3">
    <name type="scientific">Candidatus Magasanikbacteria bacterium CG1_02_32_51</name>
    <dbReference type="NCBI Taxonomy" id="1805238"/>
    <lineage>
        <taxon>Bacteria</taxon>
        <taxon>Candidatus Magasanikiibacteriota</taxon>
    </lineage>
</organism>
<gene>
    <name evidence="2" type="ORF">AUJ23_02965</name>
</gene>
<sequence length="416" mass="48325">MTLQKANKISEKNNPWYVTDEKFNTYWVWHGLFNSNDSIKHNKNFDIAKKQSSYLKKQIVINYFKNFFLFPILLVRLLTPWYLKGENNVWTNIKTILKSKEFKPLRFAILSQIIFLIILCFFGYIIFYKYSQLTKAAENGMITSTISEVNLLDFGKKSESIQIIKNLVSSSSAENFDSEPIAQVSLILSNGDIKKAQQQVHLADQKIDELEAMSLIVNQNLDYNQIVSLVSASQAMMLDIENNKDVFFQGASSQDVNNLFVRAINHIIRREFVLNKIAVNVNVILDDEQKNNFVEFKNSIFVQAKQFLDDTLNDSRFVNSEDYLERVRKNIGLVLLTDREYIKNRTDLINKIYSGDTTIFVDLEDLDKNFQEYFGYNFHIFFNTYTSLDTFGVGLIVERGINADFTLNNKTQMINN</sequence>
<feature type="transmembrane region" description="Helical" evidence="1">
    <location>
        <begin position="107"/>
        <end position="127"/>
    </location>
</feature>
<keyword evidence="1" id="KW-1133">Transmembrane helix</keyword>
<proteinExistence type="predicted"/>
<protein>
    <recommendedName>
        <fullName evidence="4">DUF5667 domain-containing protein</fullName>
    </recommendedName>
</protein>
<dbReference type="Proteomes" id="UP000181941">
    <property type="component" value="Unassembled WGS sequence"/>
</dbReference>
<dbReference type="EMBL" id="MNVC01000033">
    <property type="protein sequence ID" value="OIO18816.1"/>
    <property type="molecule type" value="Genomic_DNA"/>
</dbReference>
<feature type="transmembrane region" description="Helical" evidence="1">
    <location>
        <begin position="63"/>
        <end position="83"/>
    </location>
</feature>
<name>A0A1J4U4I0_9BACT</name>
<evidence type="ECO:0000313" key="2">
    <source>
        <dbReference type="EMBL" id="OIO18816.1"/>
    </source>
</evidence>
<dbReference type="STRING" id="1805238.AUJ23_02965"/>
<evidence type="ECO:0008006" key="4">
    <source>
        <dbReference type="Google" id="ProtNLM"/>
    </source>
</evidence>
<dbReference type="AlphaFoldDB" id="A0A1J4U4I0"/>
<evidence type="ECO:0000313" key="3">
    <source>
        <dbReference type="Proteomes" id="UP000181941"/>
    </source>
</evidence>
<comment type="caution">
    <text evidence="2">The sequence shown here is derived from an EMBL/GenBank/DDBJ whole genome shotgun (WGS) entry which is preliminary data.</text>
</comment>